<feature type="region of interest" description="Disordered" evidence="4">
    <location>
        <begin position="1"/>
        <end position="20"/>
    </location>
</feature>
<feature type="domain" description="Pyruvate carboxyltransferase" evidence="5">
    <location>
        <begin position="5"/>
        <end position="265"/>
    </location>
</feature>
<protein>
    <submittedName>
        <fullName evidence="6">Hydroxymethylglutaryl-CoA lyase</fullName>
    </submittedName>
</protein>
<comment type="similarity">
    <text evidence="1">Belongs to the HMG-CoA lyase family.</text>
</comment>
<evidence type="ECO:0000256" key="1">
    <source>
        <dbReference type="ARBA" id="ARBA00009405"/>
    </source>
</evidence>
<dbReference type="Proteomes" id="UP001595867">
    <property type="component" value="Unassembled WGS sequence"/>
</dbReference>
<dbReference type="PANTHER" id="PTHR42738">
    <property type="entry name" value="HYDROXYMETHYLGLUTARYL-COA LYASE"/>
    <property type="match status" value="1"/>
</dbReference>
<accession>A0ABV8IP88</accession>
<evidence type="ECO:0000313" key="7">
    <source>
        <dbReference type="Proteomes" id="UP001595867"/>
    </source>
</evidence>
<dbReference type="RefSeq" id="WP_378067022.1">
    <property type="nucleotide sequence ID" value="NZ_JBHSBL010000014.1"/>
</dbReference>
<gene>
    <name evidence="6" type="ORF">ACFO0C_13985</name>
</gene>
<dbReference type="Pfam" id="PF00682">
    <property type="entry name" value="HMGL-like"/>
    <property type="match status" value="1"/>
</dbReference>
<keyword evidence="7" id="KW-1185">Reference proteome</keyword>
<reference evidence="7" key="1">
    <citation type="journal article" date="2019" name="Int. J. Syst. Evol. Microbiol.">
        <title>The Global Catalogue of Microorganisms (GCM) 10K type strain sequencing project: providing services to taxonomists for standard genome sequencing and annotation.</title>
        <authorList>
            <consortium name="The Broad Institute Genomics Platform"/>
            <consortium name="The Broad Institute Genome Sequencing Center for Infectious Disease"/>
            <person name="Wu L."/>
            <person name="Ma J."/>
        </authorList>
    </citation>
    <scope>NUCLEOTIDE SEQUENCE [LARGE SCALE GENOMIC DNA]</scope>
    <source>
        <strain evidence="7">TBRC 5832</strain>
    </source>
</reference>
<keyword evidence="3 6" id="KW-0456">Lyase</keyword>
<dbReference type="PROSITE" id="PS50991">
    <property type="entry name" value="PYR_CT"/>
    <property type="match status" value="1"/>
</dbReference>
<evidence type="ECO:0000256" key="2">
    <source>
        <dbReference type="ARBA" id="ARBA00022723"/>
    </source>
</evidence>
<dbReference type="EMBL" id="JBHSBL010000014">
    <property type="protein sequence ID" value="MFC4066044.1"/>
    <property type="molecule type" value="Genomic_DNA"/>
</dbReference>
<sequence>MTTTVSIREVGPRDGLQNEAPVPAEAKVQLLDALSRTGVGRIEAVSFVHPKAIPQMADADEVWAKCRHDPGVRYSALIPNTRGAQRALAAGFREIEVVVSASDTHNRRNLNRSTDESLDDITQLIPLVHEAGATLEVIVATSFGCPFEGDIDPDRVAGIVARVRADGADRIAFGDTTGMATPRRVRDLLTAVRPDLLHFHNTRGTGLANILTALDLGVTEFDASVGGLGGCPYAPGASGNVATEEVVHMLHDMGIETGIDLDLLLEAADLAERLVGRPLPSGVLRAGPRTRLSAH</sequence>
<dbReference type="GO" id="GO:0016829">
    <property type="term" value="F:lyase activity"/>
    <property type="evidence" value="ECO:0007669"/>
    <property type="project" value="UniProtKB-KW"/>
</dbReference>
<comment type="caution">
    <text evidence="6">The sequence shown here is derived from an EMBL/GenBank/DDBJ whole genome shotgun (WGS) entry which is preliminary data.</text>
</comment>
<evidence type="ECO:0000259" key="5">
    <source>
        <dbReference type="PROSITE" id="PS50991"/>
    </source>
</evidence>
<dbReference type="Gene3D" id="3.20.20.70">
    <property type="entry name" value="Aldolase class I"/>
    <property type="match status" value="1"/>
</dbReference>
<dbReference type="InterPro" id="IPR043594">
    <property type="entry name" value="HMGL"/>
</dbReference>
<organism evidence="6 7">
    <name type="scientific">Actinoplanes subglobosus</name>
    <dbReference type="NCBI Taxonomy" id="1547892"/>
    <lineage>
        <taxon>Bacteria</taxon>
        <taxon>Bacillati</taxon>
        <taxon>Actinomycetota</taxon>
        <taxon>Actinomycetes</taxon>
        <taxon>Micromonosporales</taxon>
        <taxon>Micromonosporaceae</taxon>
        <taxon>Actinoplanes</taxon>
    </lineage>
</organism>
<name>A0ABV8IP88_9ACTN</name>
<dbReference type="InterPro" id="IPR013785">
    <property type="entry name" value="Aldolase_TIM"/>
</dbReference>
<proteinExistence type="inferred from homology"/>
<dbReference type="SUPFAM" id="SSF51569">
    <property type="entry name" value="Aldolase"/>
    <property type="match status" value="1"/>
</dbReference>
<dbReference type="InterPro" id="IPR000891">
    <property type="entry name" value="PYR_CT"/>
</dbReference>
<keyword evidence="2" id="KW-0479">Metal-binding</keyword>
<dbReference type="CDD" id="cd07938">
    <property type="entry name" value="DRE_TIM_HMGL"/>
    <property type="match status" value="1"/>
</dbReference>
<evidence type="ECO:0000256" key="3">
    <source>
        <dbReference type="ARBA" id="ARBA00023239"/>
    </source>
</evidence>
<evidence type="ECO:0000256" key="4">
    <source>
        <dbReference type="SAM" id="MobiDB-lite"/>
    </source>
</evidence>
<dbReference type="NCBIfam" id="NF004283">
    <property type="entry name" value="PRK05692.1"/>
    <property type="match status" value="1"/>
</dbReference>
<evidence type="ECO:0000313" key="6">
    <source>
        <dbReference type="EMBL" id="MFC4066044.1"/>
    </source>
</evidence>
<dbReference type="PANTHER" id="PTHR42738:SF7">
    <property type="entry name" value="HYDROXYMETHYLGLUTARYL-COA LYASE"/>
    <property type="match status" value="1"/>
</dbReference>